<feature type="transmembrane region" description="Helical" evidence="9">
    <location>
        <begin position="544"/>
        <end position="565"/>
    </location>
</feature>
<dbReference type="Gene3D" id="3.40.50.80">
    <property type="entry name" value="Nucleotide-binding domain of ferredoxin-NADP reductase (FNR) module"/>
    <property type="match status" value="1"/>
</dbReference>
<feature type="region of interest" description="Disordered" evidence="8">
    <location>
        <begin position="485"/>
        <end position="504"/>
    </location>
</feature>
<dbReference type="SUPFAM" id="SSF52540">
    <property type="entry name" value="P-loop containing nucleoside triphosphate hydrolases"/>
    <property type="match status" value="1"/>
</dbReference>
<evidence type="ECO:0000256" key="2">
    <source>
        <dbReference type="ARBA" id="ARBA00007935"/>
    </source>
</evidence>
<keyword evidence="6 9" id="KW-1133">Transmembrane helix</keyword>
<keyword evidence="4" id="KW-1003">Cell membrane</keyword>
<feature type="compositionally biased region" description="Basic residues" evidence="8">
    <location>
        <begin position="808"/>
        <end position="848"/>
    </location>
</feature>
<evidence type="ECO:0000313" key="13">
    <source>
        <dbReference type="Proteomes" id="UP001157125"/>
    </source>
</evidence>
<dbReference type="Proteomes" id="UP001157125">
    <property type="component" value="Unassembled WGS sequence"/>
</dbReference>
<comment type="similarity">
    <text evidence="2">Belongs to the binding-protein-dependent transport system permease family. FecCD subfamily.</text>
</comment>
<evidence type="ECO:0000256" key="3">
    <source>
        <dbReference type="ARBA" id="ARBA00022448"/>
    </source>
</evidence>
<gene>
    <name evidence="12" type="ORF">GCM10025876_22050</name>
</gene>
<dbReference type="Pfam" id="PF00005">
    <property type="entry name" value="ABC_tran"/>
    <property type="match status" value="1"/>
</dbReference>
<feature type="transmembrane region" description="Helical" evidence="9">
    <location>
        <begin position="270"/>
        <end position="291"/>
    </location>
</feature>
<feature type="transmembrane region" description="Helical" evidence="9">
    <location>
        <begin position="598"/>
        <end position="616"/>
    </location>
</feature>
<dbReference type="InterPro" id="IPR003439">
    <property type="entry name" value="ABC_transporter-like_ATP-bd"/>
</dbReference>
<feature type="region of interest" description="Disordered" evidence="8">
    <location>
        <begin position="742"/>
        <end position="848"/>
    </location>
</feature>
<feature type="domain" description="SIP-like Rossmann fold" evidence="11">
    <location>
        <begin position="2"/>
        <end position="111"/>
    </location>
</feature>
<feature type="compositionally biased region" description="Low complexity" evidence="8">
    <location>
        <begin position="1001"/>
        <end position="1024"/>
    </location>
</feature>
<dbReference type="Gene3D" id="3.40.50.300">
    <property type="entry name" value="P-loop containing nucleotide triphosphate hydrolases"/>
    <property type="match status" value="1"/>
</dbReference>
<dbReference type="PANTHER" id="PTHR30472">
    <property type="entry name" value="FERRIC ENTEROBACTIN TRANSPORT SYSTEM PERMEASE PROTEIN"/>
    <property type="match status" value="1"/>
</dbReference>
<sequence length="1100" mass="115162">MADATGLPAALRLAENARPGVRTRVVLEVADGEDEQRIDAPAGVDLHWIHGGNGQGPTRIEEIVRSADFPASAGYVWVAGETKATRGVRKYLRHELGLPATAYKVVGYWTENAEAWRERYDSLPEDVHARLAAMWDDSGRDEEEIQDEYHAEPGEGRGCDRMTGTIEARTDTAPMRGRRHDEAPPRRGLAITALAVGLVLACVASIVLGSQDLSLGEVWAGLQGTDAKAATVVRDLRIPRTIVGVCVGLALGLAGALIQGFSRNPLADPGILGVNAGASTGIVCAVAFFGVSSTSGYMWFAFAGAVVATVMVLVIGSLGRGGADPIRMTLTGVAIGAVLGGITSGITLLRSEVFDSVRQWSAGSLQSLSPDVMAVLPFIGIGAVLAFTLAPGMNALALGDDLATALGSHVLRTRILAVVSVTLLCGAATAAAGPIGFVGLMVPHAVRWLVGPHQGWILLGTAFAAPLLLLSADVVSRLVLSSGEPARGRGHRVRGRPGPDRAGAAQECERAMTRATTDTVLDSGRPMLTLARGPLTRRVSVRGFTVTVGALVVALALAVLALSLGDFVVSPGEVLAALTGGGEDRSRLVVLEWRLPRVTAALLLGAALGAGGAIFQSLTRNPLGSPDIVGFDMGAYTGALVVMLAGSFGFAGVAGGAYLGGLAAAAVVYLLAYRRGFQGFRLIIVGIGVGAMLASFNTWLILNADLAVAMIAAAWGMGSLNAVGWEQAGPGARDPCPACGAVRDVRGPPPPARDGGRCRRGAGSAAQSRAGRHGGGGRRLHRRRHLDLRSHRVHRPGRASDRTPPVRQPRRRHLHVRGRGRGAAAGKRHRRPAPVRAHPVARRHRDGGRRWRLSHLAAHQGGTEVMTDLDERIAVDHPRLATIDATLGYEGVTVAQGLSVAIEPGSFTVIVGPNACGKSTLLRALARLLKPAEGIVTLDGKDISTVPTREVARRMGLLPQTSIAPDGIRVVDLVARGRHPHQTLLRQWSAADREAVAAALEATGTTEPRGPAGRRVVGRAASARVGRDAPGAGKPHDAPRRADHVPRHRPPVRPSAALWDASPRGPHRGGRAARSESGHPFRRHHRDDARRRGGGGGRSA</sequence>
<dbReference type="Pfam" id="PF01032">
    <property type="entry name" value="FecCD"/>
    <property type="match status" value="2"/>
</dbReference>
<evidence type="ECO:0000256" key="8">
    <source>
        <dbReference type="SAM" id="MobiDB-lite"/>
    </source>
</evidence>
<feature type="transmembrane region" description="Helical" evidence="9">
    <location>
        <begin position="415"/>
        <end position="437"/>
    </location>
</feature>
<dbReference type="InterPro" id="IPR007037">
    <property type="entry name" value="SIP_rossman_dom"/>
</dbReference>
<evidence type="ECO:0000256" key="9">
    <source>
        <dbReference type="SAM" id="Phobius"/>
    </source>
</evidence>
<dbReference type="SUPFAM" id="SSF81345">
    <property type="entry name" value="ABC transporter involved in vitamin B12 uptake, BtuC"/>
    <property type="match status" value="2"/>
</dbReference>
<feature type="transmembrane region" description="Helical" evidence="9">
    <location>
        <begin position="656"/>
        <end position="673"/>
    </location>
</feature>
<feature type="transmembrane region" description="Helical" evidence="9">
    <location>
        <begin position="330"/>
        <end position="349"/>
    </location>
</feature>
<evidence type="ECO:0000256" key="1">
    <source>
        <dbReference type="ARBA" id="ARBA00004651"/>
    </source>
</evidence>
<keyword evidence="5 9" id="KW-0812">Transmembrane</keyword>
<feature type="transmembrane region" description="Helical" evidence="9">
    <location>
        <begin position="374"/>
        <end position="394"/>
    </location>
</feature>
<evidence type="ECO:0000256" key="4">
    <source>
        <dbReference type="ARBA" id="ARBA00022475"/>
    </source>
</evidence>
<evidence type="ECO:0000259" key="11">
    <source>
        <dbReference type="Pfam" id="PF04954"/>
    </source>
</evidence>
<dbReference type="CDD" id="cd06193">
    <property type="entry name" value="siderophore_interacting"/>
    <property type="match status" value="1"/>
</dbReference>
<comment type="caution">
    <text evidence="12">The sequence shown here is derived from an EMBL/GenBank/DDBJ whole genome shotgun (WGS) entry which is preliminary data.</text>
</comment>
<dbReference type="CDD" id="cd06550">
    <property type="entry name" value="TM_ABC_iron-siderophores_like"/>
    <property type="match status" value="1"/>
</dbReference>
<evidence type="ECO:0000256" key="6">
    <source>
        <dbReference type="ARBA" id="ARBA00022989"/>
    </source>
</evidence>
<evidence type="ECO:0000259" key="10">
    <source>
        <dbReference type="Pfam" id="PF00005"/>
    </source>
</evidence>
<comment type="subcellular location">
    <subcellularLocation>
        <location evidence="1">Cell membrane</location>
        <topology evidence="1">Multi-pass membrane protein</topology>
    </subcellularLocation>
</comment>
<name>A0ABQ6IFQ0_9MICO</name>
<accession>A0ABQ6IFQ0</accession>
<feature type="compositionally biased region" description="Basic residues" evidence="8">
    <location>
        <begin position="770"/>
        <end position="797"/>
    </location>
</feature>
<keyword evidence="13" id="KW-1185">Reference proteome</keyword>
<feature type="transmembrane region" description="Helical" evidence="9">
    <location>
        <begin position="457"/>
        <end position="480"/>
    </location>
</feature>
<feature type="transmembrane region" description="Helical" evidence="9">
    <location>
        <begin position="188"/>
        <end position="208"/>
    </location>
</feature>
<reference evidence="13" key="1">
    <citation type="journal article" date="2019" name="Int. J. Syst. Evol. Microbiol.">
        <title>The Global Catalogue of Microorganisms (GCM) 10K type strain sequencing project: providing services to taxonomists for standard genome sequencing and annotation.</title>
        <authorList>
            <consortium name="The Broad Institute Genomics Platform"/>
            <consortium name="The Broad Institute Genome Sequencing Center for Infectious Disease"/>
            <person name="Wu L."/>
            <person name="Ma J."/>
        </authorList>
    </citation>
    <scope>NUCLEOTIDE SEQUENCE [LARGE SCALE GENOMIC DNA]</scope>
    <source>
        <strain evidence="13">NBRC 112299</strain>
    </source>
</reference>
<dbReference type="InterPro" id="IPR027417">
    <property type="entry name" value="P-loop_NTPase"/>
</dbReference>
<feature type="transmembrane region" description="Helical" evidence="9">
    <location>
        <begin position="628"/>
        <end position="650"/>
    </location>
</feature>
<keyword evidence="3" id="KW-0813">Transport</keyword>
<dbReference type="InterPro" id="IPR037294">
    <property type="entry name" value="ABC_BtuC-like"/>
</dbReference>
<dbReference type="Gene3D" id="1.10.3470.10">
    <property type="entry name" value="ABC transporter involved in vitamin B12 uptake, BtuC"/>
    <property type="match status" value="2"/>
</dbReference>
<feature type="transmembrane region" description="Helical" evidence="9">
    <location>
        <begin position="238"/>
        <end position="258"/>
    </location>
</feature>
<feature type="domain" description="ABC transporter" evidence="10">
    <location>
        <begin position="896"/>
        <end position="991"/>
    </location>
</feature>
<evidence type="ECO:0000256" key="7">
    <source>
        <dbReference type="ARBA" id="ARBA00023136"/>
    </source>
</evidence>
<evidence type="ECO:0000313" key="12">
    <source>
        <dbReference type="EMBL" id="GMA36001.1"/>
    </source>
</evidence>
<protein>
    <submittedName>
        <fullName evidence="12">Uncharacterized protein</fullName>
    </submittedName>
</protein>
<proteinExistence type="inferred from homology"/>
<dbReference type="EMBL" id="BSUN01000001">
    <property type="protein sequence ID" value="GMA36001.1"/>
    <property type="molecule type" value="Genomic_DNA"/>
</dbReference>
<dbReference type="InterPro" id="IPR039261">
    <property type="entry name" value="FNR_nucleotide-bd"/>
</dbReference>
<dbReference type="Pfam" id="PF04954">
    <property type="entry name" value="SIP"/>
    <property type="match status" value="1"/>
</dbReference>
<dbReference type="PANTHER" id="PTHR30472:SF1">
    <property type="entry name" value="FE(3+) DICITRATE TRANSPORT SYSTEM PERMEASE PROTEIN FECC-RELATED"/>
    <property type="match status" value="1"/>
</dbReference>
<dbReference type="InterPro" id="IPR000522">
    <property type="entry name" value="ABC_transptr_permease_BtuC"/>
</dbReference>
<evidence type="ECO:0000256" key="5">
    <source>
        <dbReference type="ARBA" id="ARBA00022692"/>
    </source>
</evidence>
<feature type="transmembrane region" description="Helical" evidence="9">
    <location>
        <begin position="297"/>
        <end position="318"/>
    </location>
</feature>
<feature type="transmembrane region" description="Helical" evidence="9">
    <location>
        <begin position="680"/>
        <end position="700"/>
    </location>
</feature>
<keyword evidence="7 9" id="KW-0472">Membrane</keyword>
<feature type="region of interest" description="Disordered" evidence="8">
    <location>
        <begin position="1001"/>
        <end position="1100"/>
    </location>
</feature>
<feature type="compositionally biased region" description="Basic and acidic residues" evidence="8">
    <location>
        <begin position="1034"/>
        <end position="1045"/>
    </location>
</feature>
<organism evidence="12 13">
    <name type="scientific">Demequina litorisediminis</name>
    <dbReference type="NCBI Taxonomy" id="1849022"/>
    <lineage>
        <taxon>Bacteria</taxon>
        <taxon>Bacillati</taxon>
        <taxon>Actinomycetota</taxon>
        <taxon>Actinomycetes</taxon>
        <taxon>Micrococcales</taxon>
        <taxon>Demequinaceae</taxon>
        <taxon>Demequina</taxon>
    </lineage>
</organism>